<dbReference type="SUPFAM" id="SSF56219">
    <property type="entry name" value="DNase I-like"/>
    <property type="match status" value="1"/>
</dbReference>
<dbReference type="Proteomes" id="UP000269157">
    <property type="component" value="Unassembled WGS sequence"/>
</dbReference>
<dbReference type="InterPro" id="IPR036691">
    <property type="entry name" value="Endo/exonu/phosph_ase_sf"/>
</dbReference>
<organism evidence="2 3">
    <name type="scientific">Litoreibacter meonggei</name>
    <dbReference type="NCBI Taxonomy" id="1049199"/>
    <lineage>
        <taxon>Bacteria</taxon>
        <taxon>Pseudomonadati</taxon>
        <taxon>Pseudomonadota</taxon>
        <taxon>Alphaproteobacteria</taxon>
        <taxon>Rhodobacterales</taxon>
        <taxon>Roseobacteraceae</taxon>
        <taxon>Litoreibacter</taxon>
    </lineage>
</organism>
<comment type="caution">
    <text evidence="2">The sequence shown here is derived from an EMBL/GenBank/DDBJ whole genome shotgun (WGS) entry which is preliminary data.</text>
</comment>
<keyword evidence="2" id="KW-0269">Exonuclease</keyword>
<dbReference type="OrthoDB" id="6199360at2"/>
<accession>A0A497VUV1</accession>
<dbReference type="GO" id="GO:0004519">
    <property type="term" value="F:endonuclease activity"/>
    <property type="evidence" value="ECO:0007669"/>
    <property type="project" value="UniProtKB-KW"/>
</dbReference>
<reference evidence="2 3" key="1">
    <citation type="submission" date="2018-10" db="EMBL/GenBank/DDBJ databases">
        <title>Genomic Encyclopedia of Archaeal and Bacterial Type Strains, Phase II (KMG-II): from individual species to whole genera.</title>
        <authorList>
            <person name="Goeker M."/>
        </authorList>
    </citation>
    <scope>NUCLEOTIDE SEQUENCE [LARGE SCALE GENOMIC DNA]</scope>
    <source>
        <strain evidence="2 3">DSM 29466</strain>
    </source>
</reference>
<keyword evidence="2" id="KW-0255">Endonuclease</keyword>
<keyword evidence="3" id="KW-1185">Reference proteome</keyword>
<dbReference type="InterPro" id="IPR005135">
    <property type="entry name" value="Endo/exonuclease/phosphatase"/>
</dbReference>
<proteinExistence type="predicted"/>
<evidence type="ECO:0000313" key="2">
    <source>
        <dbReference type="EMBL" id="RLJ40633.1"/>
    </source>
</evidence>
<protein>
    <submittedName>
        <fullName evidence="2">Endonuclease/Exonuclease/phosphatase family protein</fullName>
    </submittedName>
</protein>
<dbReference type="EMBL" id="RCCE01000007">
    <property type="protein sequence ID" value="RLJ40633.1"/>
    <property type="molecule type" value="Genomic_DNA"/>
</dbReference>
<keyword evidence="2" id="KW-0378">Hydrolase</keyword>
<dbReference type="Gene3D" id="3.60.10.10">
    <property type="entry name" value="Endonuclease/exonuclease/phosphatase"/>
    <property type="match status" value="1"/>
</dbReference>
<keyword evidence="2" id="KW-0540">Nuclease</keyword>
<evidence type="ECO:0000259" key="1">
    <source>
        <dbReference type="Pfam" id="PF03372"/>
    </source>
</evidence>
<name>A0A497VUV1_9RHOB</name>
<sequence length="331" mass="36722">MRLMSYNIEWFDECFEDDNSLKTTSEATTKLDAVAGVITATDPDLIGITEGPNTTTTTGARDTVAALKNFAAAKGLRQADAMIGFPSAGRQEIAAMFDPNVCSLQHDPGGRAGHKTNPPFNEAFQADSDADGIKELYKHYRPPLEAKVSRADGGADFWILVAHAKSKGIFSAMDRVHFERTSDRNRRKLFAECSSIRLRVEEWLEEDRPLVVMGDINDGPGFDYYESRFGRSAVELILGDVFDVDAMLRYPIGRPKFGRYGWEPSTARFTDSFTNDQVNALIDHIMTSTKIEPAGTEGALVWNPFQLDDAKPHKQALLDASDHFPVTYEIA</sequence>
<gene>
    <name evidence="2" type="ORF">BCF46_3705</name>
</gene>
<feature type="domain" description="Endonuclease/exonuclease/phosphatase" evidence="1">
    <location>
        <begin position="4"/>
        <end position="323"/>
    </location>
</feature>
<dbReference type="Pfam" id="PF03372">
    <property type="entry name" value="Exo_endo_phos"/>
    <property type="match status" value="1"/>
</dbReference>
<dbReference type="AlphaFoldDB" id="A0A497VUV1"/>
<dbReference type="GO" id="GO:0004527">
    <property type="term" value="F:exonuclease activity"/>
    <property type="evidence" value="ECO:0007669"/>
    <property type="project" value="UniProtKB-KW"/>
</dbReference>
<evidence type="ECO:0000313" key="3">
    <source>
        <dbReference type="Proteomes" id="UP000269157"/>
    </source>
</evidence>